<dbReference type="FunFam" id="1.20.1280.50:FF:000037">
    <property type="entry name" value="F-box protein SKIP19"/>
    <property type="match status" value="1"/>
</dbReference>
<dbReference type="AlphaFoldDB" id="A0A835E649"/>
<accession>A0A835E649</accession>
<dbReference type="Pfam" id="PF12937">
    <property type="entry name" value="F-box-like"/>
    <property type="match status" value="1"/>
</dbReference>
<organism evidence="2 3">
    <name type="scientific">Digitaria exilis</name>
    <dbReference type="NCBI Taxonomy" id="1010633"/>
    <lineage>
        <taxon>Eukaryota</taxon>
        <taxon>Viridiplantae</taxon>
        <taxon>Streptophyta</taxon>
        <taxon>Embryophyta</taxon>
        <taxon>Tracheophyta</taxon>
        <taxon>Spermatophyta</taxon>
        <taxon>Magnoliopsida</taxon>
        <taxon>Liliopsida</taxon>
        <taxon>Poales</taxon>
        <taxon>Poaceae</taxon>
        <taxon>PACMAD clade</taxon>
        <taxon>Panicoideae</taxon>
        <taxon>Panicodae</taxon>
        <taxon>Paniceae</taxon>
        <taxon>Anthephorinae</taxon>
        <taxon>Digitaria</taxon>
    </lineage>
</organism>
<protein>
    <recommendedName>
        <fullName evidence="1">F-box domain-containing protein</fullName>
    </recommendedName>
</protein>
<dbReference type="SUPFAM" id="SSF81383">
    <property type="entry name" value="F-box domain"/>
    <property type="match status" value="1"/>
</dbReference>
<comment type="caution">
    <text evidence="2">The sequence shown here is derived from an EMBL/GenBank/DDBJ whole genome shotgun (WGS) entry which is preliminary data.</text>
</comment>
<dbReference type="PANTHER" id="PTHR38926">
    <property type="entry name" value="F-BOX DOMAIN CONTAINING PROTEIN, EXPRESSED"/>
    <property type="match status" value="1"/>
</dbReference>
<keyword evidence="3" id="KW-1185">Reference proteome</keyword>
<feature type="domain" description="F-box" evidence="1">
    <location>
        <begin position="24"/>
        <end position="72"/>
    </location>
</feature>
<evidence type="ECO:0000259" key="1">
    <source>
        <dbReference type="PROSITE" id="PS50181"/>
    </source>
</evidence>
<dbReference type="InterPro" id="IPR036047">
    <property type="entry name" value="F-box-like_dom_sf"/>
</dbReference>
<dbReference type="Gramene" id="Dexi6A01G0006910.1">
    <property type="protein sequence ID" value="Dexi6A01G0006910.1:cds"/>
    <property type="gene ID" value="Dexi6A01G0006910"/>
</dbReference>
<dbReference type="PROSITE" id="PS50181">
    <property type="entry name" value="FBOX"/>
    <property type="match status" value="1"/>
</dbReference>
<evidence type="ECO:0000313" key="3">
    <source>
        <dbReference type="Proteomes" id="UP000636709"/>
    </source>
</evidence>
<dbReference type="Gene3D" id="1.20.1280.50">
    <property type="match status" value="1"/>
</dbReference>
<dbReference type="PANTHER" id="PTHR38926:SF74">
    <property type="entry name" value="OS08G0193600 PROTEIN"/>
    <property type="match status" value="1"/>
</dbReference>
<reference evidence="2" key="1">
    <citation type="submission" date="2020-07" db="EMBL/GenBank/DDBJ databases">
        <title>Genome sequence and genetic diversity analysis of an under-domesticated orphan crop, white fonio (Digitaria exilis).</title>
        <authorList>
            <person name="Bennetzen J.L."/>
            <person name="Chen S."/>
            <person name="Ma X."/>
            <person name="Wang X."/>
            <person name="Yssel A.E.J."/>
            <person name="Chaluvadi S.R."/>
            <person name="Johnson M."/>
            <person name="Gangashetty P."/>
            <person name="Hamidou F."/>
            <person name="Sanogo M.D."/>
            <person name="Zwaenepoel A."/>
            <person name="Wallace J."/>
            <person name="Van De Peer Y."/>
            <person name="Van Deynze A."/>
        </authorList>
    </citation>
    <scope>NUCLEOTIDE SEQUENCE</scope>
    <source>
        <tissue evidence="2">Leaves</tissue>
    </source>
</reference>
<dbReference type="OrthoDB" id="694264at2759"/>
<evidence type="ECO:0000313" key="2">
    <source>
        <dbReference type="EMBL" id="KAF8662536.1"/>
    </source>
</evidence>
<dbReference type="EMBL" id="JACEFO010002380">
    <property type="protein sequence ID" value="KAF8662536.1"/>
    <property type="molecule type" value="Genomic_DNA"/>
</dbReference>
<name>A0A835E649_9POAL</name>
<proteinExistence type="predicted"/>
<dbReference type="Proteomes" id="UP000636709">
    <property type="component" value="Unassembled WGS sequence"/>
</dbReference>
<sequence>MAPPSSRRRRKKKAMATPAPQEVRVDWSTLPHDILYSIFLMLGQHEIMQGAEFVCAAWRRVAVGEPTLWRRVDLADKFLWLPSSPAAESAMIRAAVDRSAGQCVSFWGPLDDDLTHHLVERYHLLLHCC</sequence>
<dbReference type="InterPro" id="IPR001810">
    <property type="entry name" value="F-box_dom"/>
</dbReference>
<gene>
    <name evidence="2" type="ORF">HU200_056133</name>
</gene>